<dbReference type="AlphaFoldDB" id="A0AAN8FE48"/>
<evidence type="ECO:0000313" key="2">
    <source>
        <dbReference type="EMBL" id="KAK5972387.1"/>
    </source>
</evidence>
<feature type="compositionally biased region" description="Basic and acidic residues" evidence="1">
    <location>
        <begin position="97"/>
        <end position="127"/>
    </location>
</feature>
<dbReference type="EMBL" id="WIXE01016728">
    <property type="protein sequence ID" value="KAK5972387.1"/>
    <property type="molecule type" value="Genomic_DNA"/>
</dbReference>
<evidence type="ECO:0000313" key="3">
    <source>
        <dbReference type="Proteomes" id="UP001331761"/>
    </source>
</evidence>
<dbReference type="Proteomes" id="UP001331761">
    <property type="component" value="Unassembled WGS sequence"/>
</dbReference>
<protein>
    <submittedName>
        <fullName evidence="2">Uncharacterized protein</fullName>
    </submittedName>
</protein>
<sequence>NCNGAPLDSHEMLSVMAFILEWAHQSYAIPKDLVKKHAKWCYTYARMSHFSKTHPSVMIIRPEHLKASSRQEELIEELEYAGPSAGAPFAERPQVPMKDKLRLRTEAERSLSSRTPKDLSRRTSRELSRKGSKTIVSGFFFSFRFTSSVGNTVV</sequence>
<name>A0AAN8FE48_TRICO</name>
<proteinExistence type="predicted"/>
<accession>A0AAN8FE48</accession>
<feature type="non-terminal residue" evidence="2">
    <location>
        <position position="1"/>
    </location>
</feature>
<organism evidence="2 3">
    <name type="scientific">Trichostrongylus colubriformis</name>
    <name type="common">Black scour worm</name>
    <dbReference type="NCBI Taxonomy" id="6319"/>
    <lineage>
        <taxon>Eukaryota</taxon>
        <taxon>Metazoa</taxon>
        <taxon>Ecdysozoa</taxon>
        <taxon>Nematoda</taxon>
        <taxon>Chromadorea</taxon>
        <taxon>Rhabditida</taxon>
        <taxon>Rhabditina</taxon>
        <taxon>Rhabditomorpha</taxon>
        <taxon>Strongyloidea</taxon>
        <taxon>Trichostrongylidae</taxon>
        <taxon>Trichostrongylus</taxon>
    </lineage>
</organism>
<comment type="caution">
    <text evidence="2">The sequence shown here is derived from an EMBL/GenBank/DDBJ whole genome shotgun (WGS) entry which is preliminary data.</text>
</comment>
<gene>
    <name evidence="2" type="ORF">GCK32_020170</name>
</gene>
<feature type="region of interest" description="Disordered" evidence="1">
    <location>
        <begin position="84"/>
        <end position="127"/>
    </location>
</feature>
<reference evidence="2 3" key="1">
    <citation type="submission" date="2019-10" db="EMBL/GenBank/DDBJ databases">
        <title>Assembly and Annotation for the nematode Trichostrongylus colubriformis.</title>
        <authorList>
            <person name="Martin J."/>
        </authorList>
    </citation>
    <scope>NUCLEOTIDE SEQUENCE [LARGE SCALE GENOMIC DNA]</scope>
    <source>
        <strain evidence="2">G859</strain>
        <tissue evidence="2">Whole worm</tissue>
    </source>
</reference>
<evidence type="ECO:0000256" key="1">
    <source>
        <dbReference type="SAM" id="MobiDB-lite"/>
    </source>
</evidence>
<keyword evidence="3" id="KW-1185">Reference proteome</keyword>